<dbReference type="Pfam" id="PF01734">
    <property type="entry name" value="Patatin"/>
    <property type="match status" value="1"/>
</dbReference>
<proteinExistence type="predicted"/>
<keyword evidence="1 4" id="KW-0378">Hydrolase</keyword>
<evidence type="ECO:0000313" key="7">
    <source>
        <dbReference type="Proteomes" id="UP001562159"/>
    </source>
</evidence>
<comment type="caution">
    <text evidence="4">Lacks conserved residue(s) required for the propagation of feature annotation.</text>
</comment>
<feature type="short sequence motif" description="GXGXXG" evidence="4">
    <location>
        <begin position="71"/>
        <end position="76"/>
    </location>
</feature>
<sequence length="403" mass="43136">MLVGLLAGCVTAPRLPPPPALISRAAPAGFPPDIRLLTIDREDFLRRSPNVFGRLAQNATGGSINYLVLSGGGSGGAFGAGALVGLSEAHARPQYDVVTGVSAGALLAPFAFLGPAWDPQLKDAFGGGHRLELLHSKAGSVLARLLFPRGTMEHNALARLVDRYATEAMLQAIAAEWRKGRLLFVATTDLDKRETVLWNMGAIAAQGGAPALKLFREVLMASASVPGIFPPVLIRVREGDHEYDEMHVDGSVTTSLFAAPHAAQLLPVGEVGKLPVNLYVIVNGKLAGEPQKTPLNTIDILSRSFDADLTYKMREGVLLALDYARQQHMHFRLTEIPPTYPSPSFIDFSPQSMRTLFDYAEGCAAGGQLWETPEYSIRRNLARIARNGGPAQDCPGSPSADTP</sequence>
<dbReference type="InterPro" id="IPR016035">
    <property type="entry name" value="Acyl_Trfase/lysoPLipase"/>
</dbReference>
<dbReference type="PANTHER" id="PTHR14226">
    <property type="entry name" value="NEUROPATHY TARGET ESTERASE/SWISS CHEESE D.MELANOGASTER"/>
    <property type="match status" value="1"/>
</dbReference>
<keyword evidence="2 4" id="KW-0442">Lipid degradation</keyword>
<dbReference type="PROSITE" id="PS51635">
    <property type="entry name" value="PNPLA"/>
    <property type="match status" value="1"/>
</dbReference>
<name>A0ABV4AV68_9GAMM</name>
<dbReference type="InterPro" id="IPR050301">
    <property type="entry name" value="NTE"/>
</dbReference>
<feature type="short sequence motif" description="GXSXG" evidence="4">
    <location>
        <begin position="100"/>
        <end position="104"/>
    </location>
</feature>
<evidence type="ECO:0000256" key="1">
    <source>
        <dbReference type="ARBA" id="ARBA00022801"/>
    </source>
</evidence>
<keyword evidence="3 4" id="KW-0443">Lipid metabolism</keyword>
<dbReference type="PANTHER" id="PTHR14226:SF74">
    <property type="entry name" value="BLR4684 PROTEIN"/>
    <property type="match status" value="1"/>
</dbReference>
<feature type="active site" description="Nucleophile" evidence="4">
    <location>
        <position position="102"/>
    </location>
</feature>
<accession>A0ABV4AV68</accession>
<comment type="caution">
    <text evidence="6">The sequence shown here is derived from an EMBL/GenBank/DDBJ whole genome shotgun (WGS) entry which is preliminary data.</text>
</comment>
<dbReference type="Gene3D" id="3.40.1090.10">
    <property type="entry name" value="Cytosolic phospholipase A2 catalytic domain"/>
    <property type="match status" value="1"/>
</dbReference>
<evidence type="ECO:0000256" key="3">
    <source>
        <dbReference type="ARBA" id="ARBA00023098"/>
    </source>
</evidence>
<evidence type="ECO:0000256" key="4">
    <source>
        <dbReference type="PROSITE-ProRule" id="PRU01161"/>
    </source>
</evidence>
<evidence type="ECO:0000259" key="5">
    <source>
        <dbReference type="PROSITE" id="PS51635"/>
    </source>
</evidence>
<evidence type="ECO:0000256" key="2">
    <source>
        <dbReference type="ARBA" id="ARBA00022963"/>
    </source>
</evidence>
<organism evidence="6 7">
    <name type="scientific">Rhodanobacter humi</name>
    <dbReference type="NCBI Taxonomy" id="1888173"/>
    <lineage>
        <taxon>Bacteria</taxon>
        <taxon>Pseudomonadati</taxon>
        <taxon>Pseudomonadota</taxon>
        <taxon>Gammaproteobacteria</taxon>
        <taxon>Lysobacterales</taxon>
        <taxon>Rhodanobacteraceae</taxon>
        <taxon>Rhodanobacter</taxon>
    </lineage>
</organism>
<feature type="domain" description="PNPLA" evidence="5">
    <location>
        <begin position="67"/>
        <end position="262"/>
    </location>
</feature>
<evidence type="ECO:0000313" key="6">
    <source>
        <dbReference type="EMBL" id="MEY2184255.1"/>
    </source>
</evidence>
<reference evidence="6 7" key="1">
    <citation type="submission" date="2024-07" db="EMBL/GenBank/DDBJ databases">
        <title>Molecular mechanisms and environmental adaptations of flagellar loss and biofilm growth of Rhodanobacter under environmental stress.</title>
        <authorList>
            <person name="Chen M."/>
        </authorList>
    </citation>
    <scope>NUCLEOTIDE SEQUENCE [LARGE SCALE GENOMIC DNA]</scope>
    <source>
        <strain evidence="6 7">RS22</strain>
    </source>
</reference>
<keyword evidence="7" id="KW-1185">Reference proteome</keyword>
<dbReference type="InterPro" id="IPR002641">
    <property type="entry name" value="PNPLA_dom"/>
</dbReference>
<protein>
    <submittedName>
        <fullName evidence="6">Patatin-like phospholipase family protein</fullName>
    </submittedName>
</protein>
<dbReference type="Proteomes" id="UP001562159">
    <property type="component" value="Unassembled WGS sequence"/>
</dbReference>
<dbReference type="SUPFAM" id="SSF52151">
    <property type="entry name" value="FabD/lysophospholipase-like"/>
    <property type="match status" value="1"/>
</dbReference>
<dbReference type="EMBL" id="JBGBPY010000001">
    <property type="protein sequence ID" value="MEY2184255.1"/>
    <property type="molecule type" value="Genomic_DNA"/>
</dbReference>
<gene>
    <name evidence="6" type="ORF">AB7878_17720</name>
</gene>
<feature type="active site" description="Proton acceptor" evidence="4">
    <location>
        <position position="249"/>
    </location>
</feature>